<dbReference type="AlphaFoldDB" id="A0A7J7KNV5"/>
<evidence type="ECO:0000256" key="1">
    <source>
        <dbReference type="ARBA" id="ARBA00022490"/>
    </source>
</evidence>
<dbReference type="GO" id="GO:0060271">
    <property type="term" value="P:cilium assembly"/>
    <property type="evidence" value="ECO:0007669"/>
    <property type="project" value="TreeGrafter"/>
</dbReference>
<evidence type="ECO:0000313" key="4">
    <source>
        <dbReference type="Proteomes" id="UP000593567"/>
    </source>
</evidence>
<proteinExistence type="predicted"/>
<keyword evidence="1" id="KW-0963">Cytoplasm</keyword>
<protein>
    <submittedName>
        <fullName evidence="3">CEP41</fullName>
    </submittedName>
</protein>
<dbReference type="InterPro" id="IPR051889">
    <property type="entry name" value="CEP41"/>
</dbReference>
<evidence type="ECO:0000256" key="2">
    <source>
        <dbReference type="SAM" id="MobiDB-lite"/>
    </source>
</evidence>
<dbReference type="OrthoDB" id="70250at2759"/>
<name>A0A7J7KNV5_BUGNE</name>
<reference evidence="3" key="1">
    <citation type="submission" date="2020-06" db="EMBL/GenBank/DDBJ databases">
        <title>Draft genome of Bugula neritina, a colonial animal packing powerful symbionts and potential medicines.</title>
        <authorList>
            <person name="Rayko M."/>
        </authorList>
    </citation>
    <scope>NUCLEOTIDE SEQUENCE [LARGE SCALE GENOMIC DNA]</scope>
    <source>
        <strain evidence="3">Kwan_BN1</strain>
    </source>
</reference>
<evidence type="ECO:0000313" key="3">
    <source>
        <dbReference type="EMBL" id="KAF6039828.1"/>
    </source>
</evidence>
<dbReference type="Proteomes" id="UP000593567">
    <property type="component" value="Unassembled WGS sequence"/>
</dbReference>
<organism evidence="3 4">
    <name type="scientific">Bugula neritina</name>
    <name type="common">Brown bryozoan</name>
    <name type="synonym">Sertularia neritina</name>
    <dbReference type="NCBI Taxonomy" id="10212"/>
    <lineage>
        <taxon>Eukaryota</taxon>
        <taxon>Metazoa</taxon>
        <taxon>Spiralia</taxon>
        <taxon>Lophotrochozoa</taxon>
        <taxon>Bryozoa</taxon>
        <taxon>Gymnolaemata</taxon>
        <taxon>Cheilostomatida</taxon>
        <taxon>Flustrina</taxon>
        <taxon>Buguloidea</taxon>
        <taxon>Bugulidae</taxon>
        <taxon>Bugula</taxon>
    </lineage>
</organism>
<dbReference type="GO" id="GO:0036064">
    <property type="term" value="C:ciliary basal body"/>
    <property type="evidence" value="ECO:0007669"/>
    <property type="project" value="TreeGrafter"/>
</dbReference>
<comment type="caution">
    <text evidence="3">The sequence shown here is derived from an EMBL/GenBank/DDBJ whole genome shotgun (WGS) entry which is preliminary data.</text>
</comment>
<dbReference type="PANTHER" id="PTHR44390">
    <property type="entry name" value="CENTROSOMAL PROTEIN OF 41 KDA"/>
    <property type="match status" value="1"/>
</dbReference>
<dbReference type="PANTHER" id="PTHR44390:SF1">
    <property type="entry name" value="CENTROSOMAL PROTEIN OF 41 KDA"/>
    <property type="match status" value="1"/>
</dbReference>
<feature type="region of interest" description="Disordered" evidence="2">
    <location>
        <begin position="1"/>
        <end position="25"/>
    </location>
</feature>
<keyword evidence="4" id="KW-1185">Reference proteome</keyword>
<accession>A0A7J7KNV5</accession>
<sequence>MSSMGVIKPRTAKKQDPMKKRIPRNPRYKDVEAVVDSGSSMTKYLKRLEEIRTNYKYKPNELFKRMKVTTFVQLIIQVSSVDGDMFFDDQSEFGDRPTTTDTELLSVNGDAAVQVDESGDAARQNGSEMTNGGSTARSTLHGYTVYILHSIHYTVHYSARVHSIHTTQYTLHSTLSRII</sequence>
<dbReference type="EMBL" id="VXIV02000207">
    <property type="protein sequence ID" value="KAF6039828.1"/>
    <property type="molecule type" value="Genomic_DNA"/>
</dbReference>
<gene>
    <name evidence="3" type="ORF">EB796_001864</name>
</gene>